<evidence type="ECO:0000313" key="2">
    <source>
        <dbReference type="EMBL" id="CAI9167328.1"/>
    </source>
</evidence>
<feature type="region of interest" description="Disordered" evidence="1">
    <location>
        <begin position="85"/>
        <end position="108"/>
    </location>
</feature>
<evidence type="ECO:0000256" key="1">
    <source>
        <dbReference type="SAM" id="MobiDB-lite"/>
    </source>
</evidence>
<gene>
    <name evidence="2" type="ORF">MRATA1EN1_LOCUS16290</name>
</gene>
<accession>A0ABN8Z3U9</accession>
<feature type="region of interest" description="Disordered" evidence="1">
    <location>
        <begin position="146"/>
        <end position="175"/>
    </location>
</feature>
<feature type="region of interest" description="Disordered" evidence="1">
    <location>
        <begin position="377"/>
        <end position="398"/>
    </location>
</feature>
<feature type="region of interest" description="Disordered" evidence="1">
    <location>
        <begin position="311"/>
        <end position="362"/>
    </location>
</feature>
<dbReference type="Proteomes" id="UP001176941">
    <property type="component" value="Chromosome 26"/>
</dbReference>
<proteinExistence type="predicted"/>
<reference evidence="2" key="1">
    <citation type="submission" date="2023-04" db="EMBL/GenBank/DDBJ databases">
        <authorList>
            <consortium name="ELIXIR-Norway"/>
        </authorList>
    </citation>
    <scope>NUCLEOTIDE SEQUENCE [LARGE SCALE GENOMIC DNA]</scope>
</reference>
<organism evidence="2 3">
    <name type="scientific">Rangifer tarandus platyrhynchus</name>
    <name type="common">Svalbard reindeer</name>
    <dbReference type="NCBI Taxonomy" id="3082113"/>
    <lineage>
        <taxon>Eukaryota</taxon>
        <taxon>Metazoa</taxon>
        <taxon>Chordata</taxon>
        <taxon>Craniata</taxon>
        <taxon>Vertebrata</taxon>
        <taxon>Euteleostomi</taxon>
        <taxon>Mammalia</taxon>
        <taxon>Eutheria</taxon>
        <taxon>Laurasiatheria</taxon>
        <taxon>Artiodactyla</taxon>
        <taxon>Ruminantia</taxon>
        <taxon>Pecora</taxon>
        <taxon>Cervidae</taxon>
        <taxon>Odocoileinae</taxon>
        <taxon>Rangifer</taxon>
    </lineage>
</organism>
<sequence>MPGATWAAWRGGQRWQDARLGLGPCGAVRASLRAGPAAAEPLYIADSHPPAPFYSRRGPFAFAWAPGALWRSRRLVSGRLPIRTGGGKAVGAQHRRGHLEGPRPPPLPTDLGVPTLASPPLLSFRPKFGLLHFAPACRVSYLKRLRPPPSSPAQPPPQGAWSHLPPAATSACDQEGPQELRAFEQRSQDPQVADSKGGTHTRALDTKPDCFLTCQVELVSARGAQAKPQLTLRSVAGGAEHQEGWGRSIRGVVRAWLTHPDTGIHPLPLNLRVSCSSRKGGLLVLSARKKLLDWSQHPAVSPCRSRLGCHDHGPTEGSPVATQGPCPAPTFQHRSGRSREPQAQEEPNSGLRLTTCAPTTPATTRKRLELLESGNRQLLGPAHGSPKGLAAPSAPPLPCLPTRLELRF</sequence>
<evidence type="ECO:0000313" key="3">
    <source>
        <dbReference type="Proteomes" id="UP001176941"/>
    </source>
</evidence>
<keyword evidence="3" id="KW-1185">Reference proteome</keyword>
<feature type="compositionally biased region" description="Pro residues" evidence="1">
    <location>
        <begin position="147"/>
        <end position="158"/>
    </location>
</feature>
<protein>
    <submittedName>
        <fullName evidence="2">Uncharacterized protein</fullName>
    </submittedName>
</protein>
<dbReference type="EMBL" id="OX459962">
    <property type="protein sequence ID" value="CAI9167328.1"/>
    <property type="molecule type" value="Genomic_DNA"/>
</dbReference>
<name>A0ABN8Z3U9_RANTA</name>